<feature type="binding site" evidence="3">
    <location>
        <position position="121"/>
    </location>
    <ligand>
        <name>ATP</name>
        <dbReference type="ChEBI" id="CHEBI:30616"/>
    </ligand>
</feature>
<organism evidence="6 7">
    <name type="scientific">Ichthyophthirius multifiliis</name>
    <name type="common">White spot disease agent</name>
    <name type="synonym">Ich</name>
    <dbReference type="NCBI Taxonomy" id="5932"/>
    <lineage>
        <taxon>Eukaryota</taxon>
        <taxon>Sar</taxon>
        <taxon>Alveolata</taxon>
        <taxon>Ciliophora</taxon>
        <taxon>Intramacronucleata</taxon>
        <taxon>Oligohymenophorea</taxon>
        <taxon>Hymenostomatida</taxon>
        <taxon>Ophryoglenina</taxon>
        <taxon>Ichthyophthirius</taxon>
    </lineage>
</organism>
<proteinExistence type="predicted"/>
<gene>
    <name evidence="6" type="ORF">IMG5_098530</name>
</gene>
<feature type="compositionally biased region" description="Polar residues" evidence="4">
    <location>
        <begin position="441"/>
        <end position="458"/>
    </location>
</feature>
<dbReference type="InterPro" id="IPR011009">
    <property type="entry name" value="Kinase-like_dom_sf"/>
</dbReference>
<evidence type="ECO:0000313" key="7">
    <source>
        <dbReference type="Proteomes" id="UP000008983"/>
    </source>
</evidence>
<dbReference type="eggNOG" id="KOG0032">
    <property type="taxonomic scope" value="Eukaryota"/>
</dbReference>
<dbReference type="PROSITE" id="PS50011">
    <property type="entry name" value="PROTEIN_KINASE_DOM"/>
    <property type="match status" value="1"/>
</dbReference>
<dbReference type="FunFam" id="1.10.510.10:FF:000945">
    <property type="entry name" value="Uncharacterized protein"/>
    <property type="match status" value="1"/>
</dbReference>
<name>G0QRY7_ICHMU</name>
<evidence type="ECO:0000256" key="4">
    <source>
        <dbReference type="SAM" id="MobiDB-lite"/>
    </source>
</evidence>
<feature type="compositionally biased region" description="Basic and acidic residues" evidence="4">
    <location>
        <begin position="423"/>
        <end position="439"/>
    </location>
</feature>
<keyword evidence="2 3" id="KW-0067">ATP-binding</keyword>
<dbReference type="GO" id="GO:0005634">
    <property type="term" value="C:nucleus"/>
    <property type="evidence" value="ECO:0007669"/>
    <property type="project" value="TreeGrafter"/>
</dbReference>
<evidence type="ECO:0000259" key="5">
    <source>
        <dbReference type="PROSITE" id="PS50011"/>
    </source>
</evidence>
<dbReference type="PANTHER" id="PTHR44167">
    <property type="entry name" value="OVARIAN-SPECIFIC SERINE/THREONINE-PROTEIN KINASE LOK-RELATED"/>
    <property type="match status" value="1"/>
</dbReference>
<dbReference type="PROSITE" id="PS00108">
    <property type="entry name" value="PROTEIN_KINASE_ST"/>
    <property type="match status" value="1"/>
</dbReference>
<dbReference type="GO" id="GO:0044773">
    <property type="term" value="P:mitotic DNA damage checkpoint signaling"/>
    <property type="evidence" value="ECO:0007669"/>
    <property type="project" value="TreeGrafter"/>
</dbReference>
<sequence length="549" mass="64355">MQCTKKFILDKKKIFKNQNIETLLKNSKQNNIIRIKTTVKWIYNDQEEVIGFQLYNQDEKKLAELFGQNIVMQSIKDYLSKQVFQKRFLSEYEILKKIGKGKYAKVYKARKKDTGELLAVKYLHKSKLISLENGELSLFNELKILRMLNHPNCINILAAYEDVYGYYIVTELLDENKSLYQEIYKYQNSYFSDQVCGVIIKQILNGLNYVHEKKIMHRDLKPQNIMFKNTSYQQLNNLKIIDFGLAQINDGQKYIYVHVGTPGFVAPEILSNESEDHRYDEKCDIFSVGVILYILLTGKSIFEGKKFSQILDQNKACDVQFKIDKLKSQRNKLTIDILTKLLEKDPLKRPSAAEALNHDFFKNLDKQPKLEKKFSEGDFNNLLQNDLVQKNKYPASVLSSNEYQRLGLIEKMKEIELNNQNYHDIENDKIEEPEKKDSEDNSQQNENAKNDSPNCPKSQFTVPQLKIRKFSTYSQDDIVSSLSYEIQKGMKIRVYKLGLYILFGKDLYGIPAENKIQQRNVTNDDENNEKDYNNNQNIIQDNINELKYY</sequence>
<dbReference type="STRING" id="857967.G0QRY7"/>
<evidence type="ECO:0000313" key="6">
    <source>
        <dbReference type="EMBL" id="EGR32017.1"/>
    </source>
</evidence>
<dbReference type="PANTHER" id="PTHR44167:SF18">
    <property type="entry name" value="PROTEIN KINASE DOMAIN-CONTAINING PROTEIN"/>
    <property type="match status" value="1"/>
</dbReference>
<dbReference type="Proteomes" id="UP000008983">
    <property type="component" value="Unassembled WGS sequence"/>
</dbReference>
<dbReference type="OMA" id="SKFANDQ"/>
<reference evidence="6 7" key="1">
    <citation type="submission" date="2011-07" db="EMBL/GenBank/DDBJ databases">
        <authorList>
            <person name="Coyne R."/>
            <person name="Brami D."/>
            <person name="Johnson J."/>
            <person name="Hostetler J."/>
            <person name="Hannick L."/>
            <person name="Clark T."/>
            <person name="Cassidy-Hanley D."/>
            <person name="Inman J."/>
        </authorList>
    </citation>
    <scope>NUCLEOTIDE SEQUENCE [LARGE SCALE GENOMIC DNA]</scope>
    <source>
        <strain evidence="6 7">G5</strain>
    </source>
</reference>
<dbReference type="OrthoDB" id="345735at2759"/>
<dbReference type="SUPFAM" id="SSF56112">
    <property type="entry name" value="Protein kinase-like (PK-like)"/>
    <property type="match status" value="1"/>
</dbReference>
<dbReference type="Gene3D" id="3.30.200.20">
    <property type="entry name" value="Phosphorylase Kinase, domain 1"/>
    <property type="match status" value="1"/>
</dbReference>
<dbReference type="InterPro" id="IPR008271">
    <property type="entry name" value="Ser/Thr_kinase_AS"/>
</dbReference>
<dbReference type="EMBL" id="GL983803">
    <property type="protein sequence ID" value="EGR32017.1"/>
    <property type="molecule type" value="Genomic_DNA"/>
</dbReference>
<feature type="region of interest" description="Disordered" evidence="4">
    <location>
        <begin position="423"/>
        <end position="458"/>
    </location>
</feature>
<dbReference type="RefSeq" id="XP_004035503.1">
    <property type="nucleotide sequence ID" value="XM_004035455.1"/>
</dbReference>
<evidence type="ECO:0000256" key="3">
    <source>
        <dbReference type="PROSITE-ProRule" id="PRU10141"/>
    </source>
</evidence>
<evidence type="ECO:0000256" key="1">
    <source>
        <dbReference type="ARBA" id="ARBA00022741"/>
    </source>
</evidence>
<feature type="domain" description="Protein kinase" evidence="5">
    <location>
        <begin position="92"/>
        <end position="361"/>
    </location>
</feature>
<dbReference type="PROSITE" id="PS00107">
    <property type="entry name" value="PROTEIN_KINASE_ATP"/>
    <property type="match status" value="1"/>
</dbReference>
<dbReference type="FunFam" id="3.30.200.20:FF:000042">
    <property type="entry name" value="Aurora kinase A"/>
    <property type="match status" value="1"/>
</dbReference>
<dbReference type="InterPro" id="IPR000719">
    <property type="entry name" value="Prot_kinase_dom"/>
</dbReference>
<keyword evidence="7" id="KW-1185">Reference proteome</keyword>
<dbReference type="SMART" id="SM00220">
    <property type="entry name" value="S_TKc"/>
    <property type="match status" value="1"/>
</dbReference>
<dbReference type="AlphaFoldDB" id="G0QRY7"/>
<dbReference type="GO" id="GO:0004674">
    <property type="term" value="F:protein serine/threonine kinase activity"/>
    <property type="evidence" value="ECO:0007669"/>
    <property type="project" value="TreeGrafter"/>
</dbReference>
<dbReference type="Pfam" id="PF00069">
    <property type="entry name" value="Pkinase"/>
    <property type="match status" value="1"/>
</dbReference>
<dbReference type="InParanoid" id="G0QRY7"/>
<evidence type="ECO:0000256" key="2">
    <source>
        <dbReference type="ARBA" id="ARBA00022840"/>
    </source>
</evidence>
<dbReference type="GO" id="GO:0005524">
    <property type="term" value="F:ATP binding"/>
    <property type="evidence" value="ECO:0007669"/>
    <property type="project" value="UniProtKB-UniRule"/>
</dbReference>
<dbReference type="GeneID" id="14908169"/>
<dbReference type="Gene3D" id="1.10.510.10">
    <property type="entry name" value="Transferase(Phosphotransferase) domain 1"/>
    <property type="match status" value="1"/>
</dbReference>
<keyword evidence="1 3" id="KW-0547">Nucleotide-binding</keyword>
<dbReference type="InterPro" id="IPR017441">
    <property type="entry name" value="Protein_kinase_ATP_BS"/>
</dbReference>
<protein>
    <recommendedName>
        <fullName evidence="5">Protein kinase domain-containing protein</fullName>
    </recommendedName>
</protein>
<accession>G0QRY7</accession>
<dbReference type="GO" id="GO:0005737">
    <property type="term" value="C:cytoplasm"/>
    <property type="evidence" value="ECO:0007669"/>
    <property type="project" value="TreeGrafter"/>
</dbReference>